<dbReference type="PANTHER" id="PTHR11931">
    <property type="entry name" value="PHOSPHOGLYCERATE MUTASE"/>
    <property type="match status" value="1"/>
</dbReference>
<dbReference type="Proteomes" id="UP000197156">
    <property type="component" value="Chromosome"/>
</dbReference>
<proteinExistence type="inferred from homology"/>
<evidence type="ECO:0000256" key="8">
    <source>
        <dbReference type="RuleBase" id="RU004512"/>
    </source>
</evidence>
<dbReference type="GO" id="GO:0006096">
    <property type="term" value="P:glycolytic process"/>
    <property type="evidence" value="ECO:0007669"/>
    <property type="project" value="UniProtKB-UniRule"/>
</dbReference>
<dbReference type="GeneID" id="33324000"/>
<dbReference type="GO" id="GO:0006094">
    <property type="term" value="P:gluconeogenesis"/>
    <property type="evidence" value="ECO:0007669"/>
    <property type="project" value="UniProtKB-UniRule"/>
</dbReference>
<sequence length="237" mass="27476">MSKLVLLRHGESMWNKLNLFTGWVDVPLSDRGIEEALRAGELLKDYRFDVIFTSELIRAIQTAMLVMSRNRSGVPKVIHEDGKMKEWGVVYGEHGKNYVPVYKSWHLNERYYGKLQGWNKDHARKVYGEEQVHLWRRSYDVAPPDGESLKDTAERTVPYFRERVIPELEKGKNVLVSAHGNSLRSIVMHIEGLTKEEVLRLNIPTGVPLVYEYENGALRRIGYLRKNGFDDDLHIGR</sequence>
<protein>
    <recommendedName>
        <fullName evidence="4 8">2,3-bisphosphoglycerate-dependent phosphoglycerate mutase</fullName>
        <shortName evidence="4">BPG-dependent PGAM</shortName>
        <shortName evidence="4">PGAM</shortName>
        <shortName evidence="4">Phosphoglyceromutase</shortName>
        <shortName evidence="4">dPGM</shortName>
        <ecNumber evidence="4 8">5.4.2.11</ecNumber>
    </recommendedName>
</protein>
<dbReference type="RefSeq" id="WP_088862833.1">
    <property type="nucleotide sequence ID" value="NZ_CP014854.1"/>
</dbReference>
<gene>
    <name evidence="4" type="primary">gpmA</name>
    <name evidence="9" type="ORF">A3L02_04545</name>
</gene>
<keyword evidence="4" id="KW-0312">Gluconeogenesis</keyword>
<dbReference type="InterPro" id="IPR013078">
    <property type="entry name" value="His_Pase_superF_clade-1"/>
</dbReference>
<dbReference type="Gene3D" id="3.40.50.1240">
    <property type="entry name" value="Phosphoglycerate mutase-like"/>
    <property type="match status" value="1"/>
</dbReference>
<dbReference type="InterPro" id="IPR029033">
    <property type="entry name" value="His_PPase_superfam"/>
</dbReference>
<evidence type="ECO:0000313" key="9">
    <source>
        <dbReference type="EMBL" id="ASI98878.1"/>
    </source>
</evidence>
<dbReference type="AlphaFoldDB" id="A0A218P1T2"/>
<dbReference type="CDD" id="cd07067">
    <property type="entry name" value="HP_PGM_like"/>
    <property type="match status" value="1"/>
</dbReference>
<evidence type="ECO:0000313" key="10">
    <source>
        <dbReference type="Proteomes" id="UP000197156"/>
    </source>
</evidence>
<feature type="active site" description="Proton donor/acceptor" evidence="4 5">
    <location>
        <position position="109"/>
    </location>
</feature>
<evidence type="ECO:0000256" key="4">
    <source>
        <dbReference type="HAMAP-Rule" id="MF_01039"/>
    </source>
</evidence>
<feature type="binding site" evidence="4 6">
    <location>
        <begin position="8"/>
        <end position="15"/>
    </location>
    <ligand>
        <name>substrate</name>
    </ligand>
</feature>
<comment type="similarity">
    <text evidence="1 4">Belongs to the phosphoglycerate mutase family. BPG-dependent PGAM subfamily.</text>
</comment>
<keyword evidence="3 4" id="KW-0413">Isomerase</keyword>
<feature type="binding site" evidence="4 6">
    <location>
        <begin position="180"/>
        <end position="181"/>
    </location>
    <ligand>
        <name>substrate</name>
    </ligand>
</feature>
<dbReference type="InterPro" id="IPR001345">
    <property type="entry name" value="PG/BPGM_mutase_AS"/>
</dbReference>
<evidence type="ECO:0000256" key="7">
    <source>
        <dbReference type="PIRSR" id="PIRSR613078-3"/>
    </source>
</evidence>
<dbReference type="PROSITE" id="PS00175">
    <property type="entry name" value="PG_MUTASE"/>
    <property type="match status" value="1"/>
</dbReference>
<feature type="binding site" evidence="4 6">
    <location>
        <begin position="136"/>
        <end position="137"/>
    </location>
    <ligand>
        <name>substrate</name>
    </ligand>
</feature>
<dbReference type="NCBIfam" id="NF002217">
    <property type="entry name" value="PRK01112.1"/>
    <property type="match status" value="1"/>
</dbReference>
<dbReference type="EMBL" id="CP014854">
    <property type="protein sequence ID" value="ASI98878.1"/>
    <property type="molecule type" value="Genomic_DNA"/>
</dbReference>
<dbReference type="SUPFAM" id="SSF53254">
    <property type="entry name" value="Phosphoglycerate mutase-like"/>
    <property type="match status" value="1"/>
</dbReference>
<feature type="binding site" evidence="4 6">
    <location>
        <begin position="21"/>
        <end position="22"/>
    </location>
    <ligand>
        <name>substrate</name>
    </ligand>
</feature>
<feature type="active site" description="Tele-phosphohistidine intermediate" evidence="4 5">
    <location>
        <position position="9"/>
    </location>
</feature>
<keyword evidence="2 4" id="KW-0324">Glycolysis</keyword>
<comment type="catalytic activity">
    <reaction evidence="4 8">
        <text>(2R)-2-phosphoglycerate = (2R)-3-phosphoglycerate</text>
        <dbReference type="Rhea" id="RHEA:15901"/>
        <dbReference type="ChEBI" id="CHEBI:58272"/>
        <dbReference type="ChEBI" id="CHEBI:58289"/>
        <dbReference type="EC" id="5.4.2.11"/>
    </reaction>
</comment>
<comment type="pathway">
    <text evidence="4 8">Carbohydrate degradation; glycolysis; pyruvate from D-glyceraldehyde 3-phosphate: step 3/5.</text>
</comment>
<comment type="function">
    <text evidence="4 8">Catalyzes the interconversion of 2-phosphoglycerate and 3-phosphoglycerate.</text>
</comment>
<dbReference type="NCBIfam" id="TIGR01258">
    <property type="entry name" value="pgm_1"/>
    <property type="match status" value="2"/>
</dbReference>
<dbReference type="KEGG" id="tce:A3L02_04545"/>
<dbReference type="PIRSF" id="PIRSF000709">
    <property type="entry name" value="6PFK_2-Ptase"/>
    <property type="match status" value="1"/>
</dbReference>
<evidence type="ECO:0000256" key="5">
    <source>
        <dbReference type="PIRSR" id="PIRSR613078-1"/>
    </source>
</evidence>
<dbReference type="EC" id="5.4.2.11" evidence="4 8"/>
<feature type="site" description="Transition state stabilizer" evidence="4 7">
    <location>
        <position position="179"/>
    </location>
</feature>
<dbReference type="UniPathway" id="UPA00109">
    <property type="reaction ID" value="UER00186"/>
</dbReference>
<dbReference type="GO" id="GO:0004619">
    <property type="term" value="F:phosphoglycerate mutase activity"/>
    <property type="evidence" value="ECO:0007669"/>
    <property type="project" value="UniProtKB-UniRule"/>
</dbReference>
<evidence type="ECO:0000256" key="1">
    <source>
        <dbReference type="ARBA" id="ARBA00006717"/>
    </source>
</evidence>
<dbReference type="SMART" id="SM00855">
    <property type="entry name" value="PGAM"/>
    <property type="match status" value="1"/>
</dbReference>
<feature type="binding site" evidence="4 6">
    <location>
        <position position="58"/>
    </location>
    <ligand>
        <name>substrate</name>
    </ligand>
</feature>
<evidence type="ECO:0000256" key="3">
    <source>
        <dbReference type="ARBA" id="ARBA00023235"/>
    </source>
</evidence>
<dbReference type="Pfam" id="PF00300">
    <property type="entry name" value="His_Phos_1"/>
    <property type="match status" value="2"/>
</dbReference>
<name>A0A218P1T2_THECE</name>
<reference evidence="9 10" key="1">
    <citation type="submission" date="2016-03" db="EMBL/GenBank/DDBJ databases">
        <title>Complete genome sequence of Thermococcus celer.</title>
        <authorList>
            <person name="Oger P.M."/>
        </authorList>
    </citation>
    <scope>NUCLEOTIDE SEQUENCE [LARGE SCALE GENOMIC DNA]</scope>
    <source>
        <strain evidence="9 10">Vu 13</strain>
    </source>
</reference>
<feature type="binding site" evidence="4 6">
    <location>
        <begin position="109"/>
        <end position="112"/>
    </location>
    <ligand>
        <name>substrate</name>
    </ligand>
</feature>
<keyword evidence="10" id="KW-1185">Reference proteome</keyword>
<dbReference type="InterPro" id="IPR005952">
    <property type="entry name" value="Phosphogly_mut1"/>
</dbReference>
<evidence type="ECO:0000256" key="6">
    <source>
        <dbReference type="PIRSR" id="PIRSR613078-2"/>
    </source>
</evidence>
<accession>A0A218P1T2</accession>
<organism evidence="9 10">
    <name type="scientific">Thermococcus celer Vu 13 = JCM 8558</name>
    <dbReference type="NCBI Taxonomy" id="1293037"/>
    <lineage>
        <taxon>Archaea</taxon>
        <taxon>Methanobacteriati</taxon>
        <taxon>Methanobacteriota</taxon>
        <taxon>Thermococci</taxon>
        <taxon>Thermococcales</taxon>
        <taxon>Thermococcaceae</taxon>
        <taxon>Thermococcus</taxon>
    </lineage>
</organism>
<dbReference type="OrthoDB" id="304253at2157"/>
<evidence type="ECO:0000256" key="2">
    <source>
        <dbReference type="ARBA" id="ARBA00023152"/>
    </source>
</evidence>
<feature type="binding site" evidence="4 6">
    <location>
        <position position="120"/>
    </location>
    <ligand>
        <name>substrate</name>
    </ligand>
</feature>
<dbReference type="HAMAP" id="MF_01039">
    <property type="entry name" value="PGAM_GpmA"/>
    <property type="match status" value="1"/>
</dbReference>